<feature type="transmembrane region" description="Helical" evidence="1">
    <location>
        <begin position="67"/>
        <end position="94"/>
    </location>
</feature>
<dbReference type="InterPro" id="IPR010559">
    <property type="entry name" value="Sig_transdc_His_kin_internal"/>
</dbReference>
<keyword evidence="4" id="KW-1185">Reference proteome</keyword>
<reference evidence="4" key="1">
    <citation type="submission" date="2018-11" db="EMBL/GenBank/DDBJ databases">
        <title>Proposal to divide the Flavobacteriaceae and reorganize its genera based on Amino Acid Identity values calculated from whole genome sequences.</title>
        <authorList>
            <person name="Nicholson A.C."/>
            <person name="Gulvik C.A."/>
            <person name="Whitney A.M."/>
            <person name="Humrighouse B.W."/>
            <person name="Bell M."/>
            <person name="Holmes B."/>
            <person name="Steigerwalt A.G."/>
            <person name="Villarma A."/>
            <person name="Sheth M."/>
            <person name="Batra D."/>
            <person name="Pryor J."/>
            <person name="Bernardet J.-F."/>
            <person name="Hugo C."/>
            <person name="Kampfer P."/>
            <person name="Newman J.D."/>
            <person name="McQuiston J.R."/>
        </authorList>
    </citation>
    <scope>NUCLEOTIDE SEQUENCE [LARGE SCALE GENOMIC DNA]</scope>
    <source>
        <strain evidence="4">G0081</strain>
    </source>
</reference>
<keyword evidence="1" id="KW-0472">Membrane</keyword>
<feature type="transmembrane region" description="Helical" evidence="1">
    <location>
        <begin position="114"/>
        <end position="137"/>
    </location>
</feature>
<keyword evidence="1" id="KW-0812">Transmembrane</keyword>
<dbReference type="Proteomes" id="UP000270185">
    <property type="component" value="Chromosome"/>
</dbReference>
<sequence length="345" mass="40590">MIRKLLPHLFPWILLAIVLLLLVPMAYPVELPLEYHFYHFILFWLLLAIYYWNVNYLLPVIHKKHGLFYYILCIIAIAIASVFLMELVSNALNIRELMHQKLRPGEPYVKKRNIFIFFYIIILVTIILATGVILELVKKWNQEEKHNIILREEKSKAELSTLKAQIQPHFFFNTLNTIYALSHSDVLQSQEALLQLSKMMRYAMNEKNRGKVQLEEEIGFIKNYLDLMKHRLPKNVDFKADILDVNTDLEIVPMILLTFIENCFKHGITTEKSCEIIIETALNDTRFTLKTQNEIFENKVKSLDSSGIGIDNTIKRLDILYPGNYTYISRKEDGKYYCELQIDLK</sequence>
<keyword evidence="3" id="KW-0808">Transferase</keyword>
<evidence type="ECO:0000259" key="2">
    <source>
        <dbReference type="Pfam" id="PF06580"/>
    </source>
</evidence>
<protein>
    <submittedName>
        <fullName evidence="3">Histidine kinase</fullName>
    </submittedName>
</protein>
<keyword evidence="3" id="KW-0418">Kinase</keyword>
<dbReference type="GO" id="GO:0000155">
    <property type="term" value="F:phosphorelay sensor kinase activity"/>
    <property type="evidence" value="ECO:0007669"/>
    <property type="project" value="InterPro"/>
</dbReference>
<evidence type="ECO:0000313" key="4">
    <source>
        <dbReference type="Proteomes" id="UP000270185"/>
    </source>
</evidence>
<dbReference type="AlphaFoldDB" id="A0A3G8XXK7"/>
<organism evidence="3 4">
    <name type="scientific">Kaistella carnis</name>
    <dbReference type="NCBI Taxonomy" id="1241979"/>
    <lineage>
        <taxon>Bacteria</taxon>
        <taxon>Pseudomonadati</taxon>
        <taxon>Bacteroidota</taxon>
        <taxon>Flavobacteriia</taxon>
        <taxon>Flavobacteriales</taxon>
        <taxon>Weeksellaceae</taxon>
        <taxon>Chryseobacterium group</taxon>
        <taxon>Kaistella</taxon>
    </lineage>
</organism>
<dbReference type="EMBL" id="CP034159">
    <property type="protein sequence ID" value="AZI33471.1"/>
    <property type="molecule type" value="Genomic_DNA"/>
</dbReference>
<dbReference type="PANTHER" id="PTHR34220">
    <property type="entry name" value="SENSOR HISTIDINE KINASE YPDA"/>
    <property type="match status" value="1"/>
</dbReference>
<dbReference type="InterPro" id="IPR050640">
    <property type="entry name" value="Bact_2-comp_sensor_kinase"/>
</dbReference>
<accession>A0A3G8XXK7</accession>
<gene>
    <name evidence="3" type="ORF">EIB73_09880</name>
</gene>
<evidence type="ECO:0000313" key="3">
    <source>
        <dbReference type="EMBL" id="AZI33471.1"/>
    </source>
</evidence>
<feature type="transmembrane region" description="Helical" evidence="1">
    <location>
        <begin position="38"/>
        <end position="58"/>
    </location>
</feature>
<evidence type="ECO:0000256" key="1">
    <source>
        <dbReference type="SAM" id="Phobius"/>
    </source>
</evidence>
<feature type="domain" description="Signal transduction histidine kinase internal region" evidence="2">
    <location>
        <begin position="157"/>
        <end position="234"/>
    </location>
</feature>
<name>A0A3G8XXK7_9FLAO</name>
<dbReference type="KEGG" id="ccas:EIB73_09880"/>
<dbReference type="RefSeq" id="WP_125024967.1">
    <property type="nucleotide sequence ID" value="NZ_CP034159.1"/>
</dbReference>
<keyword evidence="1" id="KW-1133">Transmembrane helix</keyword>
<dbReference type="GO" id="GO:0016020">
    <property type="term" value="C:membrane"/>
    <property type="evidence" value="ECO:0007669"/>
    <property type="project" value="InterPro"/>
</dbReference>
<dbReference type="Pfam" id="PF06580">
    <property type="entry name" value="His_kinase"/>
    <property type="match status" value="1"/>
</dbReference>
<proteinExistence type="predicted"/>
<dbReference type="PANTHER" id="PTHR34220:SF7">
    <property type="entry name" value="SENSOR HISTIDINE KINASE YPDA"/>
    <property type="match status" value="1"/>
</dbReference>
<dbReference type="OrthoDB" id="9809908at2"/>